<feature type="domain" description="EGF-like" evidence="12">
    <location>
        <begin position="70"/>
        <end position="106"/>
    </location>
</feature>
<dbReference type="GO" id="GO:0009374">
    <property type="term" value="F:biotin binding"/>
    <property type="evidence" value="ECO:0007669"/>
    <property type="project" value="InterPro"/>
</dbReference>
<dbReference type="InterPro" id="IPR005469">
    <property type="entry name" value="Avidin"/>
</dbReference>
<dbReference type="PROSITE" id="PS01186">
    <property type="entry name" value="EGF_2"/>
    <property type="match status" value="4"/>
</dbReference>
<dbReference type="RefSeq" id="XP_030854995.1">
    <property type="nucleotide sequence ID" value="XM_030999135.1"/>
</dbReference>
<feature type="disulfide bond" evidence="11">
    <location>
        <begin position="20"/>
        <end position="29"/>
    </location>
</feature>
<dbReference type="PROSITE" id="PS50026">
    <property type="entry name" value="EGF_3"/>
    <property type="match status" value="5"/>
</dbReference>
<evidence type="ECO:0000256" key="4">
    <source>
        <dbReference type="ARBA" id="ARBA00022536"/>
    </source>
</evidence>
<dbReference type="PANTHER" id="PTHR12916">
    <property type="entry name" value="CYTOCHROME C OXIDASE POLYPEPTIDE VIC-2"/>
    <property type="match status" value="1"/>
</dbReference>
<dbReference type="Proteomes" id="UP000007110">
    <property type="component" value="Unassembled WGS sequence"/>
</dbReference>
<dbReference type="Gene3D" id="2.10.25.10">
    <property type="entry name" value="Laminin"/>
    <property type="match status" value="5"/>
</dbReference>
<dbReference type="PRINTS" id="PR00010">
    <property type="entry name" value="EGFBLOOD"/>
</dbReference>
<dbReference type="InterPro" id="IPR000742">
    <property type="entry name" value="EGF"/>
</dbReference>
<reference evidence="13" key="2">
    <citation type="submission" date="2021-01" db="UniProtKB">
        <authorList>
            <consortium name="EnsemblMetazoa"/>
        </authorList>
    </citation>
    <scope>IDENTIFICATION</scope>
</reference>
<keyword evidence="9" id="KW-0325">Glycoprotein</keyword>
<keyword evidence="6" id="KW-0677">Repeat</keyword>
<evidence type="ECO:0000256" key="5">
    <source>
        <dbReference type="ARBA" id="ARBA00022729"/>
    </source>
</evidence>
<evidence type="ECO:0000256" key="7">
    <source>
        <dbReference type="ARBA" id="ARBA00022837"/>
    </source>
</evidence>
<dbReference type="GO" id="GO:0045197">
    <property type="term" value="P:establishment or maintenance of epithelial cell apical/basal polarity"/>
    <property type="evidence" value="ECO:0000318"/>
    <property type="project" value="GO_Central"/>
</dbReference>
<dbReference type="InParanoid" id="A0A7M7PPP5"/>
<keyword evidence="7" id="KW-0106">Calcium</keyword>
<comment type="subcellular location">
    <subcellularLocation>
        <location evidence="1">Secreted</location>
    </subcellularLocation>
</comment>
<dbReference type="PROSITE" id="PS00022">
    <property type="entry name" value="EGF_1"/>
    <property type="match status" value="5"/>
</dbReference>
<dbReference type="GO" id="GO:0005576">
    <property type="term" value="C:extracellular region"/>
    <property type="evidence" value="ECO:0007669"/>
    <property type="project" value="UniProtKB-SubCell"/>
</dbReference>
<dbReference type="InterPro" id="IPR000152">
    <property type="entry name" value="EGF-type_Asp/Asn_hydroxyl_site"/>
</dbReference>
<keyword evidence="4 11" id="KW-0245">EGF-like domain</keyword>
<dbReference type="FunFam" id="2.10.25.10:FF:000123">
    <property type="entry name" value="Crumbs homolog 1 (Drosophila)"/>
    <property type="match status" value="1"/>
</dbReference>
<dbReference type="Pfam" id="PF01382">
    <property type="entry name" value="Avidin"/>
    <property type="match status" value="1"/>
</dbReference>
<evidence type="ECO:0000313" key="14">
    <source>
        <dbReference type="Proteomes" id="UP000007110"/>
    </source>
</evidence>
<evidence type="ECO:0000256" key="11">
    <source>
        <dbReference type="PROSITE-ProRule" id="PRU00076"/>
    </source>
</evidence>
<dbReference type="FunFam" id="2.10.25.10:FF:000143">
    <property type="entry name" value="Protein crumbs 1"/>
    <property type="match status" value="1"/>
</dbReference>
<evidence type="ECO:0000259" key="12">
    <source>
        <dbReference type="PROSITE" id="PS50026"/>
    </source>
</evidence>
<dbReference type="PROSITE" id="PS51326">
    <property type="entry name" value="AVIDIN_2"/>
    <property type="match status" value="1"/>
</dbReference>
<keyword evidence="3" id="KW-0964">Secreted</keyword>
<evidence type="ECO:0000256" key="10">
    <source>
        <dbReference type="PIRSR" id="PIRSR605468-51"/>
    </source>
</evidence>
<dbReference type="Pfam" id="PF00008">
    <property type="entry name" value="EGF"/>
    <property type="match status" value="5"/>
</dbReference>
<dbReference type="InterPro" id="IPR017889">
    <property type="entry name" value="Avidin-like_CS"/>
</dbReference>
<evidence type="ECO:0000256" key="9">
    <source>
        <dbReference type="ARBA" id="ARBA00023180"/>
    </source>
</evidence>
<dbReference type="FunFam" id="2.10.25.10:FF:000537">
    <property type="entry name" value="Notch 3"/>
    <property type="match status" value="1"/>
</dbReference>
<comment type="subunit">
    <text evidence="2">Homotetramer.</text>
</comment>
<dbReference type="InterPro" id="IPR036896">
    <property type="entry name" value="Avidin-like_sf"/>
</dbReference>
<dbReference type="GO" id="GO:0032991">
    <property type="term" value="C:protein-containing complex"/>
    <property type="evidence" value="ECO:0000318"/>
    <property type="project" value="GO_Central"/>
</dbReference>
<evidence type="ECO:0000313" key="13">
    <source>
        <dbReference type="EnsemblMetazoa" id="XP_030854995"/>
    </source>
</evidence>
<dbReference type="PROSITE" id="PS01187">
    <property type="entry name" value="EGF_CA"/>
    <property type="match status" value="2"/>
</dbReference>
<dbReference type="FunFam" id="2.10.25.10:FF:001107">
    <property type="entry name" value="Uncharacterized protein"/>
    <property type="match status" value="1"/>
</dbReference>
<reference evidence="14" key="1">
    <citation type="submission" date="2015-02" db="EMBL/GenBank/DDBJ databases">
        <title>Genome sequencing for Strongylocentrotus purpuratus.</title>
        <authorList>
            <person name="Murali S."/>
            <person name="Liu Y."/>
            <person name="Vee V."/>
            <person name="English A."/>
            <person name="Wang M."/>
            <person name="Skinner E."/>
            <person name="Han Y."/>
            <person name="Muzny D.M."/>
            <person name="Worley K.C."/>
            <person name="Gibbs R.A."/>
        </authorList>
    </citation>
    <scope>NUCLEOTIDE SEQUENCE</scope>
</reference>
<dbReference type="InterPro" id="IPR018097">
    <property type="entry name" value="EGF_Ca-bd_CS"/>
</dbReference>
<keyword evidence="8 10" id="KW-1015">Disulfide bond</keyword>
<dbReference type="GO" id="GO:0005509">
    <property type="term" value="F:calcium ion binding"/>
    <property type="evidence" value="ECO:0007669"/>
    <property type="project" value="InterPro"/>
</dbReference>
<keyword evidence="5" id="KW-0732">Signal</keyword>
<proteinExistence type="predicted"/>
<feature type="disulfide bond" evidence="11">
    <location>
        <begin position="58"/>
        <end position="67"/>
    </location>
</feature>
<evidence type="ECO:0000256" key="1">
    <source>
        <dbReference type="ARBA" id="ARBA00004613"/>
    </source>
</evidence>
<evidence type="ECO:0000256" key="3">
    <source>
        <dbReference type="ARBA" id="ARBA00022525"/>
    </source>
</evidence>
<sequence length="312" mass="33388">MPCLNGGECIEMVNGYTCQCVAGYTGVICETDIDECASAPCQNGGVCTDTINGYICACVPGFTGSNCETNIDECASDPCLNGGICVDGVNGFVCQCPPNYSGTYCEISLDACRSMPCQNGATCVNVGADYVCECVPGYAGQNCEIDINECASLPCQNGGLCIDGIAGYTCQCRLGYIGVNCEEVGFCDLEGMWYNECNDQVTITKTSTGMMLGDYMTYNERALGYAAPTVVVGYASNNYDFPSFGFTVVRDNGQSTTSWTGQCHLCDGEEVLYTTWINTNMVSTCQDIKKSNMVGQDKWTRYEQSIAPQPDA</sequence>
<dbReference type="PROSITE" id="PS00577">
    <property type="entry name" value="AVIDIN_1"/>
    <property type="match status" value="1"/>
</dbReference>
<name>A0A7M7PPP5_STRPU</name>
<feature type="domain" description="EGF-like" evidence="12">
    <location>
        <begin position="1"/>
        <end position="30"/>
    </location>
</feature>
<feature type="disulfide bond" evidence="11">
    <location>
        <begin position="134"/>
        <end position="143"/>
    </location>
</feature>
<dbReference type="SUPFAM" id="SSF50876">
    <property type="entry name" value="Avidin/streptavidin"/>
    <property type="match status" value="1"/>
</dbReference>
<dbReference type="Gene3D" id="2.40.128.30">
    <property type="entry name" value="Avidin-like"/>
    <property type="match status" value="1"/>
</dbReference>
<keyword evidence="14" id="KW-1185">Reference proteome</keyword>
<dbReference type="PROSITE" id="PS00010">
    <property type="entry name" value="ASX_HYDROXYL"/>
    <property type="match status" value="4"/>
</dbReference>
<organism evidence="13 14">
    <name type="scientific">Strongylocentrotus purpuratus</name>
    <name type="common">Purple sea urchin</name>
    <dbReference type="NCBI Taxonomy" id="7668"/>
    <lineage>
        <taxon>Eukaryota</taxon>
        <taxon>Metazoa</taxon>
        <taxon>Echinodermata</taxon>
        <taxon>Eleutherozoa</taxon>
        <taxon>Echinozoa</taxon>
        <taxon>Echinoidea</taxon>
        <taxon>Euechinoidea</taxon>
        <taxon>Echinacea</taxon>
        <taxon>Camarodonta</taxon>
        <taxon>Echinidea</taxon>
        <taxon>Strongylocentrotidae</taxon>
        <taxon>Strongylocentrotus</taxon>
    </lineage>
</organism>
<dbReference type="OrthoDB" id="283575at2759"/>
<dbReference type="InterPro" id="IPR005468">
    <property type="entry name" value="Avidin/str"/>
</dbReference>
<feature type="disulfide bond" evidence="11">
    <location>
        <begin position="96"/>
        <end position="105"/>
    </location>
</feature>
<evidence type="ECO:0000256" key="8">
    <source>
        <dbReference type="ARBA" id="ARBA00023157"/>
    </source>
</evidence>
<evidence type="ECO:0000256" key="2">
    <source>
        <dbReference type="ARBA" id="ARBA00011881"/>
    </source>
</evidence>
<feature type="domain" description="EGF-like" evidence="12">
    <location>
        <begin position="108"/>
        <end position="144"/>
    </location>
</feature>
<dbReference type="SUPFAM" id="SSF57196">
    <property type="entry name" value="EGF/Laminin"/>
    <property type="match status" value="5"/>
</dbReference>
<accession>A0A7M7PPP5</accession>
<feature type="domain" description="EGF-like" evidence="12">
    <location>
        <begin position="32"/>
        <end position="68"/>
    </location>
</feature>
<dbReference type="PRINTS" id="PR00709">
    <property type="entry name" value="AVIDIN"/>
</dbReference>
<dbReference type="OMA" id="DCCEDEV"/>
<evidence type="ECO:0000256" key="6">
    <source>
        <dbReference type="ARBA" id="ARBA00022737"/>
    </source>
</evidence>
<dbReference type="EnsemblMetazoa" id="XM_030999135">
    <property type="protein sequence ID" value="XP_030854995"/>
    <property type="gene ID" value="LOC115929603"/>
</dbReference>
<dbReference type="AlphaFoldDB" id="A0A7M7PPP5"/>
<feature type="disulfide bond" evidence="11">
    <location>
        <begin position="172"/>
        <end position="181"/>
    </location>
</feature>
<protein>
    <recommendedName>
        <fullName evidence="12">EGF-like domain-containing protein</fullName>
    </recommendedName>
</protein>
<dbReference type="GO" id="GO:0007157">
    <property type="term" value="P:heterophilic cell-cell adhesion via plasma membrane cell adhesion molecules"/>
    <property type="evidence" value="ECO:0000318"/>
    <property type="project" value="GO_Central"/>
</dbReference>
<dbReference type="FunFam" id="2.10.25.10:FF:000004">
    <property type="entry name" value="Neurogenic locus notch 1"/>
    <property type="match status" value="1"/>
</dbReference>
<dbReference type="SMART" id="SM00179">
    <property type="entry name" value="EGF_CA"/>
    <property type="match status" value="5"/>
</dbReference>
<dbReference type="GeneID" id="115929603"/>
<dbReference type="GO" id="GO:0005886">
    <property type="term" value="C:plasma membrane"/>
    <property type="evidence" value="ECO:0000318"/>
    <property type="project" value="GO_Central"/>
</dbReference>
<feature type="domain" description="EGF-like" evidence="12">
    <location>
        <begin position="146"/>
        <end position="182"/>
    </location>
</feature>
<feature type="disulfide bond" evidence="10">
    <location>
        <begin position="187"/>
        <end position="263"/>
    </location>
</feature>
<dbReference type="PANTHER" id="PTHR12916:SF4">
    <property type="entry name" value="UNINFLATABLE, ISOFORM C"/>
    <property type="match status" value="1"/>
</dbReference>
<comment type="caution">
    <text evidence="11">Lacks conserved residue(s) required for the propagation of feature annotation.</text>
</comment>
<dbReference type="SMART" id="SM00181">
    <property type="entry name" value="EGF"/>
    <property type="match status" value="5"/>
</dbReference>
<dbReference type="CDD" id="cd00054">
    <property type="entry name" value="EGF_CA"/>
    <property type="match status" value="5"/>
</dbReference>
<dbReference type="KEGG" id="spu:115929603"/>
<dbReference type="InterPro" id="IPR001881">
    <property type="entry name" value="EGF-like_Ca-bd_dom"/>
</dbReference>